<dbReference type="Gene3D" id="3.40.50.2300">
    <property type="match status" value="1"/>
</dbReference>
<feature type="domain" description="CheW-like" evidence="3">
    <location>
        <begin position="15"/>
        <end position="154"/>
    </location>
</feature>
<gene>
    <name evidence="4" type="primary">cheV</name>
    <name evidence="4" type="ordered locus">Curi_c17850</name>
</gene>
<dbReference type="Pfam" id="PF00072">
    <property type="entry name" value="Response_reg"/>
    <property type="match status" value="1"/>
</dbReference>
<dbReference type="GO" id="GO:0000160">
    <property type="term" value="P:phosphorelay signal transduction system"/>
    <property type="evidence" value="ECO:0007669"/>
    <property type="project" value="InterPro"/>
</dbReference>
<dbReference type="PROSITE" id="PS50110">
    <property type="entry name" value="RESPONSE_REGULATORY"/>
    <property type="match status" value="1"/>
</dbReference>
<dbReference type="Proteomes" id="UP000006094">
    <property type="component" value="Chromosome"/>
</dbReference>
<dbReference type="SUPFAM" id="SSF50341">
    <property type="entry name" value="CheW-like"/>
    <property type="match status" value="1"/>
</dbReference>
<dbReference type="InterPro" id="IPR024181">
    <property type="entry name" value="Chemotax_regulator_CheV"/>
</dbReference>
<dbReference type="eggNOG" id="COG0784">
    <property type="taxonomic scope" value="Bacteria"/>
</dbReference>
<keyword evidence="5" id="KW-1185">Reference proteome</keyword>
<protein>
    <submittedName>
        <fullName evidence="4">Chemotaxis protein CheV</fullName>
    </submittedName>
</protein>
<dbReference type="STRING" id="1128398.Curi_c17850"/>
<dbReference type="GO" id="GO:0006935">
    <property type="term" value="P:chemotaxis"/>
    <property type="evidence" value="ECO:0007669"/>
    <property type="project" value="InterPro"/>
</dbReference>
<dbReference type="PANTHER" id="PTHR47233:SF3">
    <property type="entry name" value="CHEMOTAXIS PROTEIN CHEV"/>
    <property type="match status" value="1"/>
</dbReference>
<keyword evidence="1" id="KW-0597">Phosphoprotein</keyword>
<dbReference type="PROSITE" id="PS50851">
    <property type="entry name" value="CHEW"/>
    <property type="match status" value="1"/>
</dbReference>
<evidence type="ECO:0000313" key="4">
    <source>
        <dbReference type="EMBL" id="AFS78792.1"/>
    </source>
</evidence>
<evidence type="ECO:0000259" key="2">
    <source>
        <dbReference type="PROSITE" id="PS50110"/>
    </source>
</evidence>
<dbReference type="Gene3D" id="2.30.30.40">
    <property type="entry name" value="SH3 Domains"/>
    <property type="match status" value="1"/>
</dbReference>
<dbReference type="InterPro" id="IPR001789">
    <property type="entry name" value="Sig_transdc_resp-reg_receiver"/>
</dbReference>
<dbReference type="KEGG" id="cad:Curi_c17850"/>
<dbReference type="EMBL" id="CP003326">
    <property type="protein sequence ID" value="AFS78792.1"/>
    <property type="molecule type" value="Genomic_DNA"/>
</dbReference>
<dbReference type="PANTHER" id="PTHR47233">
    <property type="entry name" value="CHEMOTAXIS PROTEIN CHEV"/>
    <property type="match status" value="1"/>
</dbReference>
<dbReference type="SUPFAM" id="SSF52172">
    <property type="entry name" value="CheY-like"/>
    <property type="match status" value="1"/>
</dbReference>
<accession>K0B143</accession>
<dbReference type="InterPro" id="IPR036061">
    <property type="entry name" value="CheW-like_dom_sf"/>
</dbReference>
<organism evidence="4 5">
    <name type="scientific">Gottschalkia acidurici (strain ATCC 7906 / DSM 604 / BCRC 14475 / CIP 104303 / KCTC 5404 / NCIMB 10678 / 9a)</name>
    <name type="common">Clostridium acidurici</name>
    <dbReference type="NCBI Taxonomy" id="1128398"/>
    <lineage>
        <taxon>Bacteria</taxon>
        <taxon>Bacillati</taxon>
        <taxon>Bacillota</taxon>
        <taxon>Tissierellia</taxon>
        <taxon>Tissierellales</taxon>
        <taxon>Gottschalkiaceae</taxon>
        <taxon>Gottschalkia</taxon>
    </lineage>
</organism>
<dbReference type="Gene3D" id="2.40.50.180">
    <property type="entry name" value="CheA-289, Domain 4"/>
    <property type="match status" value="1"/>
</dbReference>
<dbReference type="InterPro" id="IPR002545">
    <property type="entry name" value="CheW-lke_dom"/>
</dbReference>
<evidence type="ECO:0000259" key="3">
    <source>
        <dbReference type="PROSITE" id="PS50851"/>
    </source>
</evidence>
<name>K0B143_GOTA9</name>
<dbReference type="InterPro" id="IPR011006">
    <property type="entry name" value="CheY-like_superfamily"/>
</dbReference>
<feature type="domain" description="Response regulatory" evidence="2">
    <location>
        <begin position="172"/>
        <end position="292"/>
    </location>
</feature>
<sequence length="292" mass="32892">MYMENKILLETGTNELEIVVFKVGKGIFGINVAKVESIITHQPITQVPNMPEGVEGVINHRGQVINVIRLEEILNFPSGIPEKDRFFIVTHFNNNTYAFEVSSVVGINRLSWEDIEQPSDMINNKTNSPLVGIVKKEDIILLLDFEKIVSDNTSVIEDNTKFNKSLDLRGKKVVIAEDSPFLINVLEQALENSGVKDIVKFKNGADTWEYINSLGSIDELFCLITDIEMPSMDGLTLTKKIKENKIYNKLPVILFSSLISEDLKHRGESVGADAQISKPEFEHLIDVLKKFE</sequence>
<dbReference type="PIRSF" id="PIRSF002867">
    <property type="entry name" value="CheV"/>
    <property type="match status" value="1"/>
</dbReference>
<dbReference type="AlphaFoldDB" id="K0B143"/>
<evidence type="ECO:0000313" key="5">
    <source>
        <dbReference type="Proteomes" id="UP000006094"/>
    </source>
</evidence>
<reference evidence="4 5" key="1">
    <citation type="journal article" date="2012" name="PLoS ONE">
        <title>The purine-utilizing bacterium Clostridium acidurici 9a: a genome-guided metabolic reconsideration.</title>
        <authorList>
            <person name="Hartwich K."/>
            <person name="Poehlein A."/>
            <person name="Daniel R."/>
        </authorList>
    </citation>
    <scope>NUCLEOTIDE SEQUENCE [LARGE SCALE GENOMIC DNA]</scope>
    <source>
        <strain evidence="5">ATCC 7906 / DSM 604 / BCRC 14475 / CIP 104303 / KCTC 5404 / NCIMB 10678 / 9a</strain>
    </source>
</reference>
<dbReference type="SMART" id="SM00448">
    <property type="entry name" value="REC"/>
    <property type="match status" value="1"/>
</dbReference>
<evidence type="ECO:0000256" key="1">
    <source>
        <dbReference type="PROSITE-ProRule" id="PRU00169"/>
    </source>
</evidence>
<dbReference type="Pfam" id="PF01584">
    <property type="entry name" value="CheW"/>
    <property type="match status" value="1"/>
</dbReference>
<dbReference type="HOGENOM" id="CLU_048995_0_1_9"/>
<dbReference type="PATRIC" id="fig|1128398.3.peg.1833"/>
<dbReference type="eggNOG" id="COG0835">
    <property type="taxonomic scope" value="Bacteria"/>
</dbReference>
<feature type="modified residue" description="4-aspartylphosphate" evidence="1">
    <location>
        <position position="226"/>
    </location>
</feature>
<proteinExistence type="predicted"/>
<dbReference type="SMART" id="SM00260">
    <property type="entry name" value="CheW"/>
    <property type="match status" value="1"/>
</dbReference>